<evidence type="ECO:0000256" key="1">
    <source>
        <dbReference type="ARBA" id="ARBA00004271"/>
    </source>
</evidence>
<keyword evidence="5" id="KW-1015">Disulfide bond</keyword>
<dbReference type="InterPro" id="IPR035513">
    <property type="entry name" value="Invertase/methylesterase_inhib"/>
</dbReference>
<comment type="similarity">
    <text evidence="6">Belongs to the PMEI family.</text>
</comment>
<dbReference type="Proteomes" id="UP000325577">
    <property type="component" value="Linkage Group LG17"/>
</dbReference>
<dbReference type="Gene3D" id="1.20.140.40">
    <property type="entry name" value="Invertase/pectin methylesterase inhibitor family protein"/>
    <property type="match status" value="1"/>
</dbReference>
<dbReference type="Pfam" id="PF04043">
    <property type="entry name" value="PMEI"/>
    <property type="match status" value="1"/>
</dbReference>
<feature type="region of interest" description="Disordered" evidence="7">
    <location>
        <begin position="15"/>
        <end position="39"/>
    </location>
</feature>
<sequence length="387" mass="42071">MAAVSFWRIRAAGSLKSHHPCGRNPDDQSPTKAVSVSPAPDTAATLAPASASTLASWTTAMTPSVCAVETDGATKGKFTVYYENDREVSDGELTLTGDGDFGNGVVVVGGGDWCDGWERTLRMRMGLGDMGWYRYQDLTVLDGKVVRLWDGCRGKGGICMSITISSNAPTLIKPNYRVSQHTATSSILVMPSHFSFFLTLLLALFLSLSSEHHYATAKSPDASQDLVRSSCVHASYPNICLRTLSSYTGPAKTPRDVAQAAVKVSLSRARKVSGFLAGLRSGSKREQAALSDCIEQIAESVDELSNTLKELKHLRSGTFRWQMSNAETWVSAALTNEDTCLDGFREIDGKVRSDVKRKITNVARVTSNALYLINRLDQTRRQAVFDP</sequence>
<accession>A0A5J5AWL1</accession>
<evidence type="ECO:0000256" key="7">
    <source>
        <dbReference type="SAM" id="MobiDB-lite"/>
    </source>
</evidence>
<dbReference type="FunFam" id="1.20.140.40:FF:000006">
    <property type="entry name" value="Pectinesterase inhibitor 3"/>
    <property type="match status" value="1"/>
</dbReference>
<protein>
    <recommendedName>
        <fullName evidence="8">Pectinesterase inhibitor domain-containing protein</fullName>
    </recommendedName>
</protein>
<dbReference type="OrthoDB" id="1430376at2759"/>
<dbReference type="CDD" id="cd15798">
    <property type="entry name" value="PMEI-like_3"/>
    <property type="match status" value="1"/>
</dbReference>
<dbReference type="SMART" id="SM00856">
    <property type="entry name" value="PMEI"/>
    <property type="match status" value="1"/>
</dbReference>
<comment type="subcellular location">
    <subcellularLocation>
        <location evidence="1">Secreted</location>
        <location evidence="1">Extracellular space</location>
        <location evidence="1">Apoplast</location>
    </subcellularLocation>
</comment>
<dbReference type="AlphaFoldDB" id="A0A5J5AWL1"/>
<dbReference type="NCBIfam" id="TIGR01614">
    <property type="entry name" value="PME_inhib"/>
    <property type="match status" value="1"/>
</dbReference>
<keyword evidence="10" id="KW-1185">Reference proteome</keyword>
<dbReference type="SUPFAM" id="SSF101148">
    <property type="entry name" value="Plant invertase/pectin methylesterase inhibitor"/>
    <property type="match status" value="1"/>
</dbReference>
<keyword evidence="4" id="KW-0732">Signal</keyword>
<keyword evidence="3" id="KW-0964">Secreted</keyword>
<dbReference type="InterPro" id="IPR006501">
    <property type="entry name" value="Pectinesterase_inhib_dom"/>
</dbReference>
<evidence type="ECO:0000256" key="5">
    <source>
        <dbReference type="ARBA" id="ARBA00023157"/>
    </source>
</evidence>
<dbReference type="GO" id="GO:0048046">
    <property type="term" value="C:apoplast"/>
    <property type="evidence" value="ECO:0007669"/>
    <property type="project" value="UniProtKB-SubCell"/>
</dbReference>
<evidence type="ECO:0000259" key="8">
    <source>
        <dbReference type="SMART" id="SM00856"/>
    </source>
</evidence>
<evidence type="ECO:0000256" key="2">
    <source>
        <dbReference type="ARBA" id="ARBA00022523"/>
    </source>
</evidence>
<dbReference type="EMBL" id="CM018040">
    <property type="protein sequence ID" value="KAA8534744.1"/>
    <property type="molecule type" value="Genomic_DNA"/>
</dbReference>
<gene>
    <name evidence="9" type="ORF">F0562_029814</name>
</gene>
<dbReference type="PANTHER" id="PTHR31080:SF110">
    <property type="entry name" value="PECTINESTERASE INHIBITOR 3"/>
    <property type="match status" value="1"/>
</dbReference>
<name>A0A5J5AWL1_9ASTE</name>
<proteinExistence type="inferred from homology"/>
<dbReference type="PANTHER" id="PTHR31080">
    <property type="entry name" value="PECTINESTERASE INHIBITOR-LIKE"/>
    <property type="match status" value="1"/>
</dbReference>
<evidence type="ECO:0000256" key="4">
    <source>
        <dbReference type="ARBA" id="ARBA00022729"/>
    </source>
</evidence>
<evidence type="ECO:0000256" key="3">
    <source>
        <dbReference type="ARBA" id="ARBA00022525"/>
    </source>
</evidence>
<evidence type="ECO:0000313" key="10">
    <source>
        <dbReference type="Proteomes" id="UP000325577"/>
    </source>
</evidence>
<organism evidence="9 10">
    <name type="scientific">Nyssa sinensis</name>
    <dbReference type="NCBI Taxonomy" id="561372"/>
    <lineage>
        <taxon>Eukaryota</taxon>
        <taxon>Viridiplantae</taxon>
        <taxon>Streptophyta</taxon>
        <taxon>Embryophyta</taxon>
        <taxon>Tracheophyta</taxon>
        <taxon>Spermatophyta</taxon>
        <taxon>Magnoliopsida</taxon>
        <taxon>eudicotyledons</taxon>
        <taxon>Gunneridae</taxon>
        <taxon>Pentapetalae</taxon>
        <taxon>asterids</taxon>
        <taxon>Cornales</taxon>
        <taxon>Nyssaceae</taxon>
        <taxon>Nyssa</taxon>
    </lineage>
</organism>
<reference evidence="9 10" key="1">
    <citation type="submission" date="2019-09" db="EMBL/GenBank/DDBJ databases">
        <title>A chromosome-level genome assembly of the Chinese tupelo Nyssa sinensis.</title>
        <authorList>
            <person name="Yang X."/>
            <person name="Kang M."/>
            <person name="Yang Y."/>
            <person name="Xiong H."/>
            <person name="Wang M."/>
            <person name="Zhang Z."/>
            <person name="Wang Z."/>
            <person name="Wu H."/>
            <person name="Ma T."/>
            <person name="Liu J."/>
            <person name="Xi Z."/>
        </authorList>
    </citation>
    <scope>NUCLEOTIDE SEQUENCE [LARGE SCALE GENOMIC DNA]</scope>
    <source>
        <strain evidence="9">J267</strain>
        <tissue evidence="9">Leaf</tissue>
    </source>
</reference>
<dbReference type="GO" id="GO:0004857">
    <property type="term" value="F:enzyme inhibitor activity"/>
    <property type="evidence" value="ECO:0007669"/>
    <property type="project" value="InterPro"/>
</dbReference>
<dbReference type="InterPro" id="IPR051955">
    <property type="entry name" value="PME_Inhibitor"/>
</dbReference>
<evidence type="ECO:0000313" key="9">
    <source>
        <dbReference type="EMBL" id="KAA8534744.1"/>
    </source>
</evidence>
<evidence type="ECO:0000256" key="6">
    <source>
        <dbReference type="ARBA" id="ARBA00038471"/>
    </source>
</evidence>
<feature type="domain" description="Pectinesterase inhibitor" evidence="8">
    <location>
        <begin position="222"/>
        <end position="372"/>
    </location>
</feature>
<keyword evidence="2" id="KW-0052">Apoplast</keyword>